<dbReference type="SUPFAM" id="SSF101152">
    <property type="entry name" value="Mob1/phocein"/>
    <property type="match status" value="1"/>
</dbReference>
<keyword evidence="3" id="KW-1185">Reference proteome</keyword>
<keyword evidence="1" id="KW-0862">Zinc</keyword>
<dbReference type="InterPro" id="IPR036703">
    <property type="entry name" value="MOB_kinase_act_sf"/>
</dbReference>
<dbReference type="SMART" id="SM01388">
    <property type="entry name" value="Mob1_phocein"/>
    <property type="match status" value="1"/>
</dbReference>
<dbReference type="EMBL" id="CAJFCJ010000007">
    <property type="protein sequence ID" value="CAD5116896.1"/>
    <property type="molecule type" value="Genomic_DNA"/>
</dbReference>
<keyword evidence="1" id="KW-0479">Metal-binding</keyword>
<dbReference type="Pfam" id="PF03637">
    <property type="entry name" value="Mob1_phocein"/>
    <property type="match status" value="1"/>
</dbReference>
<dbReference type="InterPro" id="IPR005301">
    <property type="entry name" value="MOB_kinase_act_fam"/>
</dbReference>
<accession>A0A7I8VLE4</accession>
<name>A0A7I8VLE4_9ANNE</name>
<dbReference type="FunFam" id="1.20.140.30:FF:000001">
    <property type="entry name" value="MOB kinase activator 1A"/>
    <property type="match status" value="1"/>
</dbReference>
<feature type="binding site" evidence="1">
    <location>
        <position position="78"/>
    </location>
    <ligand>
        <name>Zn(2+)</name>
        <dbReference type="ChEBI" id="CHEBI:29105"/>
    </ligand>
</feature>
<sequence>MSFFGTKGNKTFRSKKKISNEGYQFEMMKHATSTLGSGNLREAVKLPEGEDINEWVAANTLDFFNQINMLYGTLTEYCTDNTCPVMRAGAKYEYHWADGQTVKKPIKCSAPKYIDFLMTWVQEQLDDEALFPSKIGVPFPKNFLVIAKTVLKRLFRVYAHIYHEHFNQVIELKEEAHLNTSFKHFIFFIQEFNLVEKKELMPLDELINTLTW</sequence>
<proteinExistence type="predicted"/>
<evidence type="ECO:0000256" key="1">
    <source>
        <dbReference type="PIRSR" id="PIRSR605301-1"/>
    </source>
</evidence>
<comment type="caution">
    <text evidence="2">The sequence shown here is derived from an EMBL/GenBank/DDBJ whole genome shotgun (WGS) entry which is preliminary data.</text>
</comment>
<feature type="binding site" evidence="1">
    <location>
        <position position="83"/>
    </location>
    <ligand>
        <name>Zn(2+)</name>
        <dbReference type="ChEBI" id="CHEBI:29105"/>
    </ligand>
</feature>
<feature type="binding site" evidence="1">
    <location>
        <position position="165"/>
    </location>
    <ligand>
        <name>Zn(2+)</name>
        <dbReference type="ChEBI" id="CHEBI:29105"/>
    </ligand>
</feature>
<dbReference type="OrthoDB" id="8170117at2759"/>
<protein>
    <submittedName>
        <fullName evidence="2">DgyrCDS5739</fullName>
    </submittedName>
</protein>
<evidence type="ECO:0000313" key="3">
    <source>
        <dbReference type="Proteomes" id="UP000549394"/>
    </source>
</evidence>
<organism evidence="2 3">
    <name type="scientific">Dimorphilus gyrociliatus</name>
    <dbReference type="NCBI Taxonomy" id="2664684"/>
    <lineage>
        <taxon>Eukaryota</taxon>
        <taxon>Metazoa</taxon>
        <taxon>Spiralia</taxon>
        <taxon>Lophotrochozoa</taxon>
        <taxon>Annelida</taxon>
        <taxon>Polychaeta</taxon>
        <taxon>Polychaeta incertae sedis</taxon>
        <taxon>Dinophilidae</taxon>
        <taxon>Dimorphilus</taxon>
    </lineage>
</organism>
<dbReference type="PANTHER" id="PTHR22599">
    <property type="entry name" value="MPS ONE BINDER KINASE ACTIVATOR-LIKE MOB"/>
    <property type="match status" value="1"/>
</dbReference>
<gene>
    <name evidence="2" type="ORF">DGYR_LOCUS5478</name>
</gene>
<dbReference type="AlphaFoldDB" id="A0A7I8VLE4"/>
<feature type="binding site" evidence="1">
    <location>
        <position position="160"/>
    </location>
    <ligand>
        <name>Zn(2+)</name>
        <dbReference type="ChEBI" id="CHEBI:29105"/>
    </ligand>
</feature>
<reference evidence="2 3" key="1">
    <citation type="submission" date="2020-08" db="EMBL/GenBank/DDBJ databases">
        <authorList>
            <person name="Hejnol A."/>
        </authorList>
    </citation>
    <scope>NUCLEOTIDE SEQUENCE [LARGE SCALE GENOMIC DNA]</scope>
</reference>
<evidence type="ECO:0000313" key="2">
    <source>
        <dbReference type="EMBL" id="CAD5116896.1"/>
    </source>
</evidence>
<dbReference type="Gene3D" id="1.20.140.30">
    <property type="entry name" value="MOB kinase activator"/>
    <property type="match status" value="1"/>
</dbReference>
<dbReference type="Proteomes" id="UP000549394">
    <property type="component" value="Unassembled WGS sequence"/>
</dbReference>